<organism evidence="6 7">
    <name type="scientific">Steccherinum ochraceum</name>
    <dbReference type="NCBI Taxonomy" id="92696"/>
    <lineage>
        <taxon>Eukaryota</taxon>
        <taxon>Fungi</taxon>
        <taxon>Dikarya</taxon>
        <taxon>Basidiomycota</taxon>
        <taxon>Agaricomycotina</taxon>
        <taxon>Agaricomycetes</taxon>
        <taxon>Polyporales</taxon>
        <taxon>Steccherinaceae</taxon>
        <taxon>Steccherinum</taxon>
    </lineage>
</organism>
<evidence type="ECO:0000313" key="7">
    <source>
        <dbReference type="Proteomes" id="UP000292702"/>
    </source>
</evidence>
<dbReference type="AlphaFoldDB" id="A0A4R0RH65"/>
<dbReference type="Pfam" id="PF01753">
    <property type="entry name" value="zf-MYND"/>
    <property type="match status" value="1"/>
</dbReference>
<evidence type="ECO:0000256" key="1">
    <source>
        <dbReference type="ARBA" id="ARBA00022723"/>
    </source>
</evidence>
<keyword evidence="3" id="KW-0862">Zinc</keyword>
<evidence type="ECO:0000256" key="4">
    <source>
        <dbReference type="PROSITE-ProRule" id="PRU00134"/>
    </source>
</evidence>
<proteinExistence type="predicted"/>
<dbReference type="Gene3D" id="6.10.140.2220">
    <property type="match status" value="1"/>
</dbReference>
<protein>
    <recommendedName>
        <fullName evidence="5">MYND-type domain-containing protein</fullName>
    </recommendedName>
</protein>
<dbReference type="GO" id="GO:0008270">
    <property type="term" value="F:zinc ion binding"/>
    <property type="evidence" value="ECO:0007669"/>
    <property type="project" value="UniProtKB-KW"/>
</dbReference>
<keyword evidence="2 4" id="KW-0863">Zinc-finger</keyword>
<evidence type="ECO:0000313" key="6">
    <source>
        <dbReference type="EMBL" id="TCD66133.1"/>
    </source>
</evidence>
<evidence type="ECO:0000259" key="5">
    <source>
        <dbReference type="PROSITE" id="PS50865"/>
    </source>
</evidence>
<reference evidence="6 7" key="1">
    <citation type="submission" date="2018-11" db="EMBL/GenBank/DDBJ databases">
        <title>Genome assembly of Steccherinum ochraceum LE-BIN_3174, the white-rot fungus of the Steccherinaceae family (The Residual Polyporoid clade, Polyporales, Basidiomycota).</title>
        <authorList>
            <person name="Fedorova T.V."/>
            <person name="Glazunova O.A."/>
            <person name="Landesman E.O."/>
            <person name="Moiseenko K.V."/>
            <person name="Psurtseva N.V."/>
            <person name="Savinova O.S."/>
            <person name="Shakhova N.V."/>
            <person name="Tyazhelova T.V."/>
            <person name="Vasina D.V."/>
        </authorList>
    </citation>
    <scope>NUCLEOTIDE SEQUENCE [LARGE SCALE GENOMIC DNA]</scope>
    <source>
        <strain evidence="6 7">LE-BIN_3174</strain>
    </source>
</reference>
<accession>A0A4R0RH65</accession>
<sequence>MAQQSSDNGDAVSETRLDRFVLNGRTGDLSTVPWKEVVSSEPATASGWIKELYRNERPEIYPFLLALRPSLTPYCMSPSRWAIHRDADLTDIVMDILLEPGIFSSHQGTYKNAQLGSLLLSILECCLTYIEHMVLKDEDFELDGHHSSQCIGNVYANTGRLCDALWDSRHLASKKTDLQTDTLKDFAGTAINCVQSLFNIHENLVPGTLDFSMHAAHCLLYFWPYDESREDDVDAMLTVEYMLDNNGSRSSSAREDFIHAVLAGHENYPRDLAKKLSRLLQNEYLPIESTRRIVGFCAAFMLASHYNPLSKVQLEEGTGLVYGLVVACQRLMCSDSVHHIRQALEDIVHALFHMDRSNFVDQLELCLGELNFVMIISEAIVAMLRGADYYPQGLNFAFCLLGPALVYACRIQDESPPRLFRETVIYQSTASIWHDKMRTLRMIQTQNDAHAADKAQAISIWQTFGWRMGFREGINVPADRVSVLSDESAYWKIPKRCFWSQCGCSFKAVHRMRVCKRCWRALYCNADCQSRDWEAGHHDICQSLEREHT</sequence>
<name>A0A4R0RH65_9APHY</name>
<dbReference type="InterPro" id="IPR002893">
    <property type="entry name" value="Znf_MYND"/>
</dbReference>
<dbReference type="PROSITE" id="PS50865">
    <property type="entry name" value="ZF_MYND_2"/>
    <property type="match status" value="1"/>
</dbReference>
<keyword evidence="1" id="KW-0479">Metal-binding</keyword>
<dbReference type="EMBL" id="RWJN01000148">
    <property type="protein sequence ID" value="TCD66133.1"/>
    <property type="molecule type" value="Genomic_DNA"/>
</dbReference>
<evidence type="ECO:0000256" key="2">
    <source>
        <dbReference type="ARBA" id="ARBA00022771"/>
    </source>
</evidence>
<gene>
    <name evidence="6" type="ORF">EIP91_001742</name>
</gene>
<keyword evidence="7" id="KW-1185">Reference proteome</keyword>
<dbReference type="STRING" id="92696.A0A4R0RH65"/>
<feature type="domain" description="MYND-type" evidence="5">
    <location>
        <begin position="504"/>
        <end position="541"/>
    </location>
</feature>
<dbReference type="OrthoDB" id="2804601at2759"/>
<dbReference type="SUPFAM" id="SSF144232">
    <property type="entry name" value="HIT/MYND zinc finger-like"/>
    <property type="match status" value="1"/>
</dbReference>
<dbReference type="Proteomes" id="UP000292702">
    <property type="component" value="Unassembled WGS sequence"/>
</dbReference>
<comment type="caution">
    <text evidence="6">The sequence shown here is derived from an EMBL/GenBank/DDBJ whole genome shotgun (WGS) entry which is preliminary data.</text>
</comment>
<evidence type="ECO:0000256" key="3">
    <source>
        <dbReference type="ARBA" id="ARBA00022833"/>
    </source>
</evidence>